<name>A0A543P0I6_9ACTN</name>
<evidence type="ECO:0000256" key="5">
    <source>
        <dbReference type="ARBA" id="ARBA00022827"/>
    </source>
</evidence>
<feature type="binding site" evidence="9">
    <location>
        <position position="97"/>
    </location>
    <ligand>
        <name>FAD</name>
        <dbReference type="ChEBI" id="CHEBI:57692"/>
    </ligand>
</feature>
<reference evidence="12 13" key="1">
    <citation type="submission" date="2019-06" db="EMBL/GenBank/DDBJ databases">
        <title>Sequencing the genomes of 1000 actinobacteria strains.</title>
        <authorList>
            <person name="Klenk H.-P."/>
        </authorList>
    </citation>
    <scope>NUCLEOTIDE SEQUENCE [LARGE SCALE GENOMIC DNA]</scope>
    <source>
        <strain evidence="12 13">DSM 46837</strain>
    </source>
</reference>
<evidence type="ECO:0000256" key="6">
    <source>
        <dbReference type="ARBA" id="ARBA00022857"/>
    </source>
</evidence>
<dbReference type="PANTHER" id="PTHR48467:SF1">
    <property type="entry name" value="GLUTAMATE SYNTHASE 1 [NADH], CHLOROPLASTIC-LIKE"/>
    <property type="match status" value="1"/>
</dbReference>
<proteinExistence type="inferred from homology"/>
<feature type="binding site" evidence="9">
    <location>
        <position position="31"/>
    </location>
    <ligand>
        <name>FAD</name>
        <dbReference type="ChEBI" id="CHEBI:57692"/>
    </ligand>
</feature>
<evidence type="ECO:0000256" key="1">
    <source>
        <dbReference type="ARBA" id="ARBA00001974"/>
    </source>
</evidence>
<dbReference type="AlphaFoldDB" id="A0A543P0I6"/>
<dbReference type="EMBL" id="VFQE01000002">
    <property type="protein sequence ID" value="TQN37616.1"/>
    <property type="molecule type" value="Genomic_DNA"/>
</dbReference>
<dbReference type="InterPro" id="IPR055275">
    <property type="entry name" value="Ferredox_Rdtase"/>
</dbReference>
<keyword evidence="4" id="KW-0285">Flavoprotein</keyword>
<feature type="binding site" evidence="9">
    <location>
        <position position="61"/>
    </location>
    <ligand>
        <name>FAD</name>
        <dbReference type="ChEBI" id="CHEBI:57692"/>
    </ligand>
</feature>
<evidence type="ECO:0000256" key="7">
    <source>
        <dbReference type="ARBA" id="ARBA00023002"/>
    </source>
</evidence>
<feature type="binding site" evidence="10">
    <location>
        <position position="227"/>
    </location>
    <ligand>
        <name>NADP(+)</name>
        <dbReference type="ChEBI" id="CHEBI:58349"/>
    </ligand>
</feature>
<dbReference type="Proteomes" id="UP000319865">
    <property type="component" value="Unassembled WGS sequence"/>
</dbReference>
<keyword evidence="13" id="KW-1185">Reference proteome</keyword>
<dbReference type="GO" id="GO:0004324">
    <property type="term" value="F:ferredoxin-NADP+ reductase activity"/>
    <property type="evidence" value="ECO:0007669"/>
    <property type="project" value="UniProtKB-EC"/>
</dbReference>
<protein>
    <recommendedName>
        <fullName evidence="3">ferredoxin--NADP(+) reductase</fullName>
        <ecNumber evidence="3">1.18.1.2</ecNumber>
    </recommendedName>
</protein>
<feature type="domain" description="FAD/NAD(P)-binding" evidence="11">
    <location>
        <begin position="22"/>
        <end position="209"/>
    </location>
</feature>
<dbReference type="PIRSF" id="PIRSF000362">
    <property type="entry name" value="FNR"/>
    <property type="match status" value="1"/>
</dbReference>
<comment type="cofactor">
    <cofactor evidence="1 9">
        <name>FAD</name>
        <dbReference type="ChEBI" id="CHEBI:57692"/>
    </cofactor>
</comment>
<dbReference type="EC" id="1.18.1.2" evidence="3"/>
<dbReference type="PANTHER" id="PTHR48467">
    <property type="entry name" value="GLUTAMATE SYNTHASE 1 [NADH], CHLOROPLASTIC-LIKE"/>
    <property type="match status" value="1"/>
</dbReference>
<comment type="catalytic activity">
    <reaction evidence="8">
        <text>2 reduced [2Fe-2S]-[ferredoxin] + NADP(+) + H(+) = 2 oxidized [2Fe-2S]-[ferredoxin] + NADPH</text>
        <dbReference type="Rhea" id="RHEA:20125"/>
        <dbReference type="Rhea" id="RHEA-COMP:10000"/>
        <dbReference type="Rhea" id="RHEA-COMP:10001"/>
        <dbReference type="ChEBI" id="CHEBI:15378"/>
        <dbReference type="ChEBI" id="CHEBI:33737"/>
        <dbReference type="ChEBI" id="CHEBI:33738"/>
        <dbReference type="ChEBI" id="CHEBI:57783"/>
        <dbReference type="ChEBI" id="CHEBI:58349"/>
        <dbReference type="EC" id="1.18.1.2"/>
    </reaction>
</comment>
<evidence type="ECO:0000259" key="11">
    <source>
        <dbReference type="Pfam" id="PF07992"/>
    </source>
</evidence>
<feature type="binding site" evidence="10">
    <location>
        <begin position="215"/>
        <end position="216"/>
    </location>
    <ligand>
        <name>NADP(+)</name>
        <dbReference type="ChEBI" id="CHEBI:58349"/>
    </ligand>
</feature>
<dbReference type="PRINTS" id="PR00419">
    <property type="entry name" value="ADXRDTASE"/>
</dbReference>
<evidence type="ECO:0000313" key="13">
    <source>
        <dbReference type="Proteomes" id="UP000319865"/>
    </source>
</evidence>
<dbReference type="InterPro" id="IPR021163">
    <property type="entry name" value="Ferredox_Rdtase_adrenod"/>
</dbReference>
<evidence type="ECO:0000313" key="12">
    <source>
        <dbReference type="EMBL" id="TQN37616.1"/>
    </source>
</evidence>
<dbReference type="SUPFAM" id="SSF51971">
    <property type="entry name" value="Nucleotide-binding domain"/>
    <property type="match status" value="2"/>
</dbReference>
<evidence type="ECO:0000256" key="8">
    <source>
        <dbReference type="ARBA" id="ARBA00047776"/>
    </source>
</evidence>
<evidence type="ECO:0000256" key="3">
    <source>
        <dbReference type="ARBA" id="ARBA00013223"/>
    </source>
</evidence>
<keyword evidence="5 9" id="KW-0274">FAD</keyword>
<evidence type="ECO:0000256" key="10">
    <source>
        <dbReference type="PIRSR" id="PIRSR000362-2"/>
    </source>
</evidence>
<dbReference type="InterPro" id="IPR036188">
    <property type="entry name" value="FAD/NAD-bd_sf"/>
</dbReference>
<evidence type="ECO:0000256" key="4">
    <source>
        <dbReference type="ARBA" id="ARBA00022630"/>
    </source>
</evidence>
<evidence type="ECO:0000256" key="2">
    <source>
        <dbReference type="ARBA" id="ARBA00008312"/>
    </source>
</evidence>
<comment type="similarity">
    <text evidence="2">Belongs to the ferredoxin--NADP reductase type 1 family.</text>
</comment>
<dbReference type="Gene3D" id="3.40.50.720">
    <property type="entry name" value="NAD(P)-binding Rossmann-like Domain"/>
    <property type="match status" value="1"/>
</dbReference>
<evidence type="ECO:0000256" key="9">
    <source>
        <dbReference type="PIRSR" id="PIRSR000362-1"/>
    </source>
</evidence>
<keyword evidence="7" id="KW-0560">Oxidoreductase</keyword>
<comment type="caution">
    <text evidence="12">The sequence shown here is derived from an EMBL/GenBank/DDBJ whole genome shotgun (WGS) entry which is preliminary data.</text>
</comment>
<keyword evidence="6 10" id="KW-0521">NADP</keyword>
<feature type="binding site" evidence="9">
    <location>
        <position position="376"/>
    </location>
    <ligand>
        <name>FAD</name>
        <dbReference type="ChEBI" id="CHEBI:57692"/>
    </ligand>
</feature>
<dbReference type="Pfam" id="PF07992">
    <property type="entry name" value="Pyr_redox_2"/>
    <property type="match status" value="1"/>
</dbReference>
<accession>A0A543P0I6</accession>
<dbReference type="Gene3D" id="3.50.50.60">
    <property type="entry name" value="FAD/NAD(P)-binding domain"/>
    <property type="match status" value="1"/>
</dbReference>
<organism evidence="12 13">
    <name type="scientific">Blastococcus colisei</name>
    <dbReference type="NCBI Taxonomy" id="1564162"/>
    <lineage>
        <taxon>Bacteria</taxon>
        <taxon>Bacillati</taxon>
        <taxon>Actinomycetota</taxon>
        <taxon>Actinomycetes</taxon>
        <taxon>Geodermatophilales</taxon>
        <taxon>Geodermatophilaceae</taxon>
        <taxon>Blastococcus</taxon>
    </lineage>
</organism>
<dbReference type="InterPro" id="IPR023753">
    <property type="entry name" value="FAD/NAD-binding_dom"/>
</dbReference>
<gene>
    <name evidence="12" type="ORF">FHU33_4278</name>
</gene>
<sequence length="473" mass="49894">MSADGSSPPPSAPPPSTAHPLRVAVVGAGPAGIYAADALTRQDAVPVAVDLLDRLPTPFGLVRHGIAPDHPKMRAIRDTLHHSLEHPLVRFVGNVDVGVDISLDELRQHVDAVVYTYGASLDRQLGIEGEQLPGSLAATDLVAWYTGHPDADRTRVEPALAGVRSVVVVGVGNVALDVARVLSRTPGELEPTDMPQHVLDVLAAAPVEEVTVLGRRGPAQATFTTQELRELDGLADATVLVEPADLELDPASEERAAADRNVSRNLAVLRGWTDHSAAGSRVRLRLRFFRRPVRLLGTDRVTGVEVERTAVDSDGRAMGTGELEVLPADLVVRSVGYRGLPLPGLPVDERSGTVPNEAGRVLRSGAPSGGEYVAGWIKRGPSGVVGHNKHDARETIASLLADAADGVLRAAGPVDDLVDTLVTRGAHPVLLDDWRAIDAAETALGATRGRARTTLHERESLMAAVRAAAAAPR</sequence>
<feature type="binding site" evidence="10">
    <location>
        <position position="383"/>
    </location>
    <ligand>
        <name>NADP(+)</name>
        <dbReference type="ChEBI" id="CHEBI:58349"/>
    </ligand>
</feature>